<dbReference type="EMBL" id="UYRV01015566">
    <property type="protein sequence ID" value="VDK61176.1"/>
    <property type="molecule type" value="Genomic_DNA"/>
</dbReference>
<dbReference type="Proteomes" id="UP000271889">
    <property type="component" value="Unassembled WGS sequence"/>
</dbReference>
<organism evidence="1 2">
    <name type="scientific">Cylicostephanus goldi</name>
    <name type="common">Nematode worm</name>
    <dbReference type="NCBI Taxonomy" id="71465"/>
    <lineage>
        <taxon>Eukaryota</taxon>
        <taxon>Metazoa</taxon>
        <taxon>Ecdysozoa</taxon>
        <taxon>Nematoda</taxon>
        <taxon>Chromadorea</taxon>
        <taxon>Rhabditida</taxon>
        <taxon>Rhabditina</taxon>
        <taxon>Rhabditomorpha</taxon>
        <taxon>Strongyloidea</taxon>
        <taxon>Strongylidae</taxon>
        <taxon>Cylicostephanus</taxon>
    </lineage>
</organism>
<accession>A0A3P6RG77</accession>
<proteinExistence type="predicted"/>
<dbReference type="OrthoDB" id="424753at2759"/>
<evidence type="ECO:0000313" key="2">
    <source>
        <dbReference type="Proteomes" id="UP000271889"/>
    </source>
</evidence>
<evidence type="ECO:0000313" key="1">
    <source>
        <dbReference type="EMBL" id="VDK61176.1"/>
    </source>
</evidence>
<dbReference type="AlphaFoldDB" id="A0A3P6RG77"/>
<name>A0A3P6RG77_CYLGO</name>
<reference evidence="1 2" key="1">
    <citation type="submission" date="2018-11" db="EMBL/GenBank/DDBJ databases">
        <authorList>
            <consortium name="Pathogen Informatics"/>
        </authorList>
    </citation>
    <scope>NUCLEOTIDE SEQUENCE [LARGE SCALE GENOMIC DNA]</scope>
</reference>
<protein>
    <submittedName>
        <fullName evidence="1">Uncharacterized protein</fullName>
    </submittedName>
</protein>
<sequence>MIRFYMNLVSDFKIIISDILQVDLMICVHMVSASGTIGELVCRSPRKLEAFVSTGDVFLRPGYYIVICHSLSTLGSRKIQGFLAIHSSKPTFADMVPCSSALYTDSLVQLALKEGRLHSSLNGVYPRYITEDFSGLLLMVDNVLEDMYVHVKVECSNSINVLSSRGTLDVADSIPPLSRQVFQELGVYIVSRSHILDCDDFDTF</sequence>
<gene>
    <name evidence="1" type="ORF">CGOC_LOCUS5227</name>
</gene>
<keyword evidence="2" id="KW-1185">Reference proteome</keyword>